<keyword evidence="4" id="KW-1185">Reference proteome</keyword>
<dbReference type="EMBL" id="JACSQE010000015">
    <property type="protein sequence ID" value="MBD8000254.1"/>
    <property type="molecule type" value="Genomic_DNA"/>
</dbReference>
<dbReference type="InterPro" id="IPR050585">
    <property type="entry name" value="Xaa-Pro_dipeptidyl-ppase/CocE"/>
</dbReference>
<dbReference type="RefSeq" id="WP_191791966.1">
    <property type="nucleotide sequence ID" value="NZ_JACSQE010000015.1"/>
</dbReference>
<dbReference type="Pfam" id="PF02129">
    <property type="entry name" value="Peptidase_S15"/>
    <property type="match status" value="1"/>
</dbReference>
<evidence type="ECO:0000256" key="1">
    <source>
        <dbReference type="ARBA" id="ARBA00022801"/>
    </source>
</evidence>
<evidence type="ECO:0000259" key="2">
    <source>
        <dbReference type="SMART" id="SM00939"/>
    </source>
</evidence>
<evidence type="ECO:0000313" key="4">
    <source>
        <dbReference type="Proteomes" id="UP000633601"/>
    </source>
</evidence>
<dbReference type="SMART" id="SM00939">
    <property type="entry name" value="PepX_C"/>
    <property type="match status" value="1"/>
</dbReference>
<dbReference type="InterPro" id="IPR008979">
    <property type="entry name" value="Galactose-bd-like_sf"/>
</dbReference>
<dbReference type="PANTHER" id="PTHR43056">
    <property type="entry name" value="PEPTIDASE S9 PROLYL OLIGOPEPTIDASE"/>
    <property type="match status" value="1"/>
</dbReference>
<dbReference type="PANTHER" id="PTHR43056:SF10">
    <property type="entry name" value="COCE_NOND FAMILY, PUTATIVE (AFU_ORTHOLOGUE AFUA_7G00600)-RELATED"/>
    <property type="match status" value="1"/>
</dbReference>
<comment type="caution">
    <text evidence="3">The sequence shown here is derived from an EMBL/GenBank/DDBJ whole genome shotgun (WGS) entry which is preliminary data.</text>
</comment>
<keyword evidence="1 3" id="KW-0378">Hydrolase</keyword>
<evidence type="ECO:0000313" key="3">
    <source>
        <dbReference type="EMBL" id="MBD8000254.1"/>
    </source>
</evidence>
<name>A0ABR8V651_9CELL</name>
<dbReference type="InterPro" id="IPR005674">
    <property type="entry name" value="CocE/Ser_esterase"/>
</dbReference>
<dbReference type="SUPFAM" id="SSF49785">
    <property type="entry name" value="Galactose-binding domain-like"/>
    <property type="match status" value="1"/>
</dbReference>
<dbReference type="InterPro" id="IPR013736">
    <property type="entry name" value="Xaa-Pro_dipept_C"/>
</dbReference>
<accession>A0ABR8V651</accession>
<dbReference type="Pfam" id="PF08530">
    <property type="entry name" value="PepX_C"/>
    <property type="match status" value="1"/>
</dbReference>
<proteinExistence type="predicted"/>
<dbReference type="InterPro" id="IPR000383">
    <property type="entry name" value="Xaa-Pro-like_dom"/>
</dbReference>
<reference evidence="3 4" key="1">
    <citation type="submission" date="2020-08" db="EMBL/GenBank/DDBJ databases">
        <title>A Genomic Blueprint of the Chicken Gut Microbiome.</title>
        <authorList>
            <person name="Gilroy R."/>
            <person name="Ravi A."/>
            <person name="Getino M."/>
            <person name="Pursley I."/>
            <person name="Horton D.L."/>
            <person name="Alikhan N.-F."/>
            <person name="Baker D."/>
            <person name="Gharbi K."/>
            <person name="Hall N."/>
            <person name="Watson M."/>
            <person name="Adriaenssens E.M."/>
            <person name="Foster-Nyarko E."/>
            <person name="Jarju S."/>
            <person name="Secka A."/>
            <person name="Antonio M."/>
            <person name="Oren A."/>
            <person name="Chaudhuri R."/>
            <person name="La Ragione R.M."/>
            <person name="Hildebrand F."/>
            <person name="Pallen M.J."/>
        </authorList>
    </citation>
    <scope>NUCLEOTIDE SEQUENCE [LARGE SCALE GENOMIC DNA]</scope>
    <source>
        <strain evidence="3 4">Sa2CUA8</strain>
    </source>
</reference>
<sequence>MRYVTELPFETTVEDHWIPLADGTRLAARVWRPVDPTPVPAILEYLPYRLSDWTAPRDAQRHPYYAGHGYASVRVDIRGSGNSDGHQDDEYSPTELADGVAVVEWLAAQEWCSGKVGMFGISWGGFNALQVAALAPEALAAIVTVCSTDDRYDNDVHYTGGSVLAVDMHAWAATMLAFCSRPPDPAVVGERWKEQWLDRLEHTEPFVHTWLDHQVRDDYWRHGSVIEDYSAITAAVLAVGGWNDPYRDTVLRLVAAGDQAAEGDRALGGPVRGIVGPWSHQYPDRGLPPGPSIGFLQETLRWWDQFLKDEDTGALDEPALRAWVTESVPPATVYDELPGRWVGEAQWPSPHVRPTVLPLAGAPDGTDDTDSDDGAVAPVLRTTAPLVTQLPAHRGPVSGGPTAPADVPPSCLVASPQHTGIDAGRFFPFGNDADLPPDQREEDGRSVCFDSAPLAQRLEILGRARVRLRLSCAGDKGQVVARLCDVGPDGSSTLVTRGVLNLSAREGRDRVVPWEPGTTRDVTFELSGVGYALAPGHRLRLAVSSAYWPWVWPQPGGAALAVAPAGSSLELPLHDGAAPGGHPVVTFEEPEQAPPLGVVYPDNADQRPERRVVRDVAADEWLLEVDPRYGGTRVYPDGLEFTEDALERYWIGRDPLSARTRSDWSVRLRRPGATRSDLAWDASVVTRSEISCDAEFFHTDDEVVARDGETVVFERRWRRSIRRTAG</sequence>
<dbReference type="Gene3D" id="2.60.120.260">
    <property type="entry name" value="Galactose-binding domain-like"/>
    <property type="match status" value="1"/>
</dbReference>
<dbReference type="NCBIfam" id="TIGR00976">
    <property type="entry name" value="CocE_NonD"/>
    <property type="match status" value="1"/>
</dbReference>
<dbReference type="GO" id="GO:0016787">
    <property type="term" value="F:hydrolase activity"/>
    <property type="evidence" value="ECO:0007669"/>
    <property type="project" value="UniProtKB-KW"/>
</dbReference>
<gene>
    <name evidence="3" type="ORF">H9640_17015</name>
</gene>
<dbReference type="SUPFAM" id="SSF53474">
    <property type="entry name" value="alpha/beta-Hydrolases"/>
    <property type="match status" value="1"/>
</dbReference>
<organism evidence="3 4">
    <name type="scientific">Oerskovia gallyi</name>
    <dbReference type="NCBI Taxonomy" id="2762226"/>
    <lineage>
        <taxon>Bacteria</taxon>
        <taxon>Bacillati</taxon>
        <taxon>Actinomycetota</taxon>
        <taxon>Actinomycetes</taxon>
        <taxon>Micrococcales</taxon>
        <taxon>Cellulomonadaceae</taxon>
        <taxon>Oerskovia</taxon>
    </lineage>
</organism>
<dbReference type="InterPro" id="IPR029058">
    <property type="entry name" value="AB_hydrolase_fold"/>
</dbReference>
<feature type="domain" description="Xaa-Pro dipeptidyl-peptidase C-terminal" evidence="2">
    <location>
        <begin position="300"/>
        <end position="579"/>
    </location>
</feature>
<dbReference type="Gene3D" id="3.40.50.1820">
    <property type="entry name" value="alpha/beta hydrolase"/>
    <property type="match status" value="2"/>
</dbReference>
<protein>
    <submittedName>
        <fullName evidence="3">CocE/NonD family hydrolase</fullName>
    </submittedName>
</protein>
<dbReference type="Proteomes" id="UP000633601">
    <property type="component" value="Unassembled WGS sequence"/>
</dbReference>